<accession>A0A225SZY1</accession>
<dbReference type="PANTHER" id="PTHR10625:SF10">
    <property type="entry name" value="HISTONE DEACETYLASE HDAC1"/>
    <property type="match status" value="1"/>
</dbReference>
<name>A0A225SZY1_9BURK</name>
<dbReference type="InterPro" id="IPR023801">
    <property type="entry name" value="His_deacetylse_dom"/>
</dbReference>
<dbReference type="Gene3D" id="3.40.800.20">
    <property type="entry name" value="Histone deacetylase domain"/>
    <property type="match status" value="1"/>
</dbReference>
<dbReference type="EMBL" id="NJGV01000006">
    <property type="protein sequence ID" value="OWY35367.1"/>
    <property type="molecule type" value="Genomic_DNA"/>
</dbReference>
<feature type="domain" description="Histone deacetylase" evidence="2">
    <location>
        <begin position="20"/>
        <end position="309"/>
    </location>
</feature>
<dbReference type="CDD" id="cd11599">
    <property type="entry name" value="HDAC_classII_2"/>
    <property type="match status" value="1"/>
</dbReference>
<protein>
    <submittedName>
        <fullName evidence="3">Deacetylase</fullName>
    </submittedName>
</protein>
<evidence type="ECO:0000256" key="1">
    <source>
        <dbReference type="ARBA" id="ARBA00005947"/>
    </source>
</evidence>
<evidence type="ECO:0000313" key="4">
    <source>
        <dbReference type="Proteomes" id="UP000214747"/>
    </source>
</evidence>
<dbReference type="SUPFAM" id="SSF52768">
    <property type="entry name" value="Arginase/deacetylase"/>
    <property type="match status" value="1"/>
</dbReference>
<keyword evidence="4" id="KW-1185">Reference proteome</keyword>
<dbReference type="GO" id="GO:0004407">
    <property type="term" value="F:histone deacetylase activity"/>
    <property type="evidence" value="ECO:0007669"/>
    <property type="project" value="TreeGrafter"/>
</dbReference>
<reference evidence="3 4" key="1">
    <citation type="journal article" date="2010" name="Int. J. Syst. Evol. Microbiol.">
        <title>Reclassification of Herbaspirillum putei as a later heterotypic synonym of Herbaspirillum huttiense, with the description of H. huttiense subsp. huttiense subsp. nov. and H. huttiense subsp. putei subsp. nov., comb. nov., and description of Herbaspirillum aquaticum sp. nov.</title>
        <authorList>
            <person name="Dobritsa A.P."/>
            <person name="Reddy M.C."/>
            <person name="Samadpour M."/>
        </authorList>
    </citation>
    <scope>NUCLEOTIDE SEQUENCE [LARGE SCALE GENOMIC DNA]</scope>
    <source>
        <strain evidence="3 4">IEH 4430</strain>
    </source>
</reference>
<dbReference type="PRINTS" id="PR01270">
    <property type="entry name" value="HDASUPER"/>
</dbReference>
<evidence type="ECO:0000259" key="2">
    <source>
        <dbReference type="Pfam" id="PF00850"/>
    </source>
</evidence>
<dbReference type="InterPro" id="IPR023696">
    <property type="entry name" value="Ureohydrolase_dom_sf"/>
</dbReference>
<sequence length="313" mass="34303">MTTAIYTHADCQRHEMGDWHPETPARLEAIEDQLILSRIDQFLDRREAPLADPADLERVHTAAAVDYVREHSHALSLSGEPYHSVDGDTLLNKHSWKAALRAAGAAVAATDAVLAGELDNAFCAVRPPGHHATPGKAMGFCLFNNVAVAARHAIDVHGLERVAVIDFDVHHGNGTEDIFAHDPRVLMVSFFQHPFYPFSGDGPTESHIVNVPVPAYSDGSAVRQLVTEKWLPALHAHQPQMIFISAGFDAHREDDMGQMGLVEADYAWMTRQIMKIADQYAKGRIVSCLEGGYNLSALGRSVVAHLKVLADLE</sequence>
<dbReference type="GO" id="GO:0040029">
    <property type="term" value="P:epigenetic regulation of gene expression"/>
    <property type="evidence" value="ECO:0007669"/>
    <property type="project" value="TreeGrafter"/>
</dbReference>
<dbReference type="PANTHER" id="PTHR10625">
    <property type="entry name" value="HISTONE DEACETYLASE HDAC1-RELATED"/>
    <property type="match status" value="1"/>
</dbReference>
<dbReference type="Pfam" id="PF00850">
    <property type="entry name" value="Hist_deacetyl"/>
    <property type="match status" value="1"/>
</dbReference>
<dbReference type="RefSeq" id="WP_088754779.1">
    <property type="nucleotide sequence ID" value="NZ_NJGV01000006.1"/>
</dbReference>
<dbReference type="Proteomes" id="UP000214747">
    <property type="component" value="Unassembled WGS sequence"/>
</dbReference>
<dbReference type="AlphaFoldDB" id="A0A225SZY1"/>
<comment type="caution">
    <text evidence="3">The sequence shown here is derived from an EMBL/GenBank/DDBJ whole genome shotgun (WGS) entry which is preliminary data.</text>
</comment>
<organism evidence="3 4">
    <name type="scientific">Herbaspirillum aquaticum</name>
    <dbReference type="NCBI Taxonomy" id="568783"/>
    <lineage>
        <taxon>Bacteria</taxon>
        <taxon>Pseudomonadati</taxon>
        <taxon>Pseudomonadota</taxon>
        <taxon>Betaproteobacteria</taxon>
        <taxon>Burkholderiales</taxon>
        <taxon>Oxalobacteraceae</taxon>
        <taxon>Herbaspirillum</taxon>
    </lineage>
</organism>
<evidence type="ECO:0000313" key="3">
    <source>
        <dbReference type="EMBL" id="OWY35367.1"/>
    </source>
</evidence>
<proteinExistence type="inferred from homology"/>
<comment type="similarity">
    <text evidence="1">Belongs to the histone deacetylase family.</text>
</comment>
<dbReference type="InterPro" id="IPR037138">
    <property type="entry name" value="His_deacetylse_dom_sf"/>
</dbReference>
<dbReference type="InterPro" id="IPR000286">
    <property type="entry name" value="HDACs"/>
</dbReference>
<gene>
    <name evidence="3" type="ORF">CEJ45_08850</name>
</gene>